<feature type="compositionally biased region" description="Low complexity" evidence="1">
    <location>
        <begin position="1"/>
        <end position="13"/>
    </location>
</feature>
<reference evidence="3" key="1">
    <citation type="submission" date="2021-01" db="EMBL/GenBank/DDBJ databases">
        <title>Adiantum capillus-veneris genome.</title>
        <authorList>
            <person name="Fang Y."/>
            <person name="Liao Q."/>
        </authorList>
    </citation>
    <scope>NUCLEOTIDE SEQUENCE</scope>
    <source>
        <strain evidence="3">H3</strain>
        <tissue evidence="3">Leaf</tissue>
    </source>
</reference>
<accession>A0A9D4UX08</accession>
<proteinExistence type="predicted"/>
<dbReference type="EMBL" id="JABFUD020000009">
    <property type="protein sequence ID" value="KAI5075365.1"/>
    <property type="molecule type" value="Genomic_DNA"/>
</dbReference>
<evidence type="ECO:0000313" key="3">
    <source>
        <dbReference type="EMBL" id="KAI5075365.1"/>
    </source>
</evidence>
<organism evidence="3 4">
    <name type="scientific">Adiantum capillus-veneris</name>
    <name type="common">Maidenhair fern</name>
    <dbReference type="NCBI Taxonomy" id="13818"/>
    <lineage>
        <taxon>Eukaryota</taxon>
        <taxon>Viridiplantae</taxon>
        <taxon>Streptophyta</taxon>
        <taxon>Embryophyta</taxon>
        <taxon>Tracheophyta</taxon>
        <taxon>Polypodiopsida</taxon>
        <taxon>Polypodiidae</taxon>
        <taxon>Polypodiales</taxon>
        <taxon>Pteridineae</taxon>
        <taxon>Pteridaceae</taxon>
        <taxon>Vittarioideae</taxon>
        <taxon>Adiantum</taxon>
    </lineage>
</organism>
<dbReference type="OrthoDB" id="1667577at2759"/>
<protein>
    <recommendedName>
        <fullName evidence="2">Dynamin GTPase effector domain-containing protein</fullName>
    </recommendedName>
</protein>
<dbReference type="Proteomes" id="UP000886520">
    <property type="component" value="Chromosome 9"/>
</dbReference>
<keyword evidence="4" id="KW-1185">Reference proteome</keyword>
<dbReference type="AlphaFoldDB" id="A0A9D4UX08"/>
<name>A0A9D4UX08_ADICA</name>
<gene>
    <name evidence="3" type="ORF">GOP47_0009441</name>
</gene>
<comment type="caution">
    <text evidence="3">The sequence shown here is derived from an EMBL/GenBank/DDBJ whole genome shotgun (WGS) entry which is preliminary data.</text>
</comment>
<sequence length="87" mass="9256">MPLAASCCASSKSPKPEGPQSPGSNVSAYIGMIGKREGKQLAMFLDEDPAVMERRAACAKRLELYKQARDLAQYVDGAEASEGPGYC</sequence>
<dbReference type="Pfam" id="PF02212">
    <property type="entry name" value="GED"/>
    <property type="match status" value="1"/>
</dbReference>
<dbReference type="GO" id="GO:0005525">
    <property type="term" value="F:GTP binding"/>
    <property type="evidence" value="ECO:0007669"/>
    <property type="project" value="InterPro"/>
</dbReference>
<feature type="region of interest" description="Disordered" evidence="1">
    <location>
        <begin position="1"/>
        <end position="26"/>
    </location>
</feature>
<dbReference type="GO" id="GO:0003924">
    <property type="term" value="F:GTPase activity"/>
    <property type="evidence" value="ECO:0007669"/>
    <property type="project" value="InterPro"/>
</dbReference>
<evidence type="ECO:0000313" key="4">
    <source>
        <dbReference type="Proteomes" id="UP000886520"/>
    </source>
</evidence>
<dbReference type="InterPro" id="IPR003130">
    <property type="entry name" value="GED"/>
</dbReference>
<evidence type="ECO:0000259" key="2">
    <source>
        <dbReference type="Pfam" id="PF02212"/>
    </source>
</evidence>
<feature type="domain" description="Dynamin GTPase effector" evidence="2">
    <location>
        <begin position="39"/>
        <end position="70"/>
    </location>
</feature>
<evidence type="ECO:0000256" key="1">
    <source>
        <dbReference type="SAM" id="MobiDB-lite"/>
    </source>
</evidence>